<feature type="region of interest" description="Disordered" evidence="8">
    <location>
        <begin position="104"/>
        <end position="486"/>
    </location>
</feature>
<keyword evidence="5" id="KW-1015">Disulfide bond</keyword>
<evidence type="ECO:0000313" key="12">
    <source>
        <dbReference type="Proteomes" id="UP000261540"/>
    </source>
</evidence>
<keyword evidence="2" id="KW-0964">Secreted</keyword>
<feature type="compositionally biased region" description="Low complexity" evidence="8">
    <location>
        <begin position="349"/>
        <end position="362"/>
    </location>
</feature>
<keyword evidence="3 9" id="KW-0732">Signal</keyword>
<feature type="compositionally biased region" description="Polar residues" evidence="8">
    <location>
        <begin position="166"/>
        <end position="199"/>
    </location>
</feature>
<sequence>MAHTFIPPCLMVLMYLLPLCSGQPSCRNRCGESYHRGNRCHCDYSCIVHNECCGDYESLCTTGDSCKGRCGESFKRGRQCHCDAECTQYNQCCPDYVGNCGKAESADAGSTPSPKNGEGYEPPKPNTPKTDSTPESTAVPQRSEQYLQDTSGMESSSVSGDGDGSFQENQSGSSPETTTLSSGRDVTTISATSNPTATVTPADEPSDPEPFTKGNDPDVNMSSGGGENSPSAEPSGHIPEGIEEVTPDPSLGSRSFVFTENPTDADTQGSDTEGSDTPSSEKSVAGTPPTDQKLDETNSEDLANGTLSQEESLHNPDSSSSNNGNLAPLSSDEFSSTHSPETMPSNEKTSPTPQQPTTPGSSVPNVSADTVNISGDAPDDTSLPETPPAEVDSQTEPVPSALDTPSADDMAASTAQPERPAADQPATADAERQDGRGDSGDPSSVAVDPIASTGKPSKPEMQTNGTEALKTDDPTDSDYLADSSNDTDLCNGQPISGLTTLRNGTIAVFRGHYFWMLDDNRVPGPARSIREVWGIPSPIDTVFTRCNCQGKTYFFKGNNYWRFENDVMDPGYPQSISAGFSGLAGKITAALAVPEYGRRSESVFFFKQGGLLQRYGFKYGTSPTCGQRPRYMVVTVRSRHARQAGKEDGLEREIKITWKGPTLVTSAVSVPTPRTPNGYVYYIFSRTKYYNIKVDGDQPALASPEPSQSQENSAKSWFNCP</sequence>
<evidence type="ECO:0000256" key="8">
    <source>
        <dbReference type="SAM" id="MobiDB-lite"/>
    </source>
</evidence>
<name>A0A3B3S131_9TELE</name>
<dbReference type="GO" id="GO:0006955">
    <property type="term" value="P:immune response"/>
    <property type="evidence" value="ECO:0007669"/>
    <property type="project" value="InterPro"/>
</dbReference>
<dbReference type="Ensembl" id="ENSPKIT00000004455.1">
    <property type="protein sequence ID" value="ENSPKIP00000023766.1"/>
    <property type="gene ID" value="ENSPKIG00000007268.1"/>
</dbReference>
<dbReference type="STRING" id="1676925.ENSPKIP00000023766"/>
<dbReference type="PROSITE" id="PS00024">
    <property type="entry name" value="HEMOPEXIN"/>
    <property type="match status" value="1"/>
</dbReference>
<feature type="compositionally biased region" description="Low complexity" evidence="8">
    <location>
        <begin position="149"/>
        <end position="160"/>
    </location>
</feature>
<keyword evidence="4" id="KW-0677">Repeat</keyword>
<proteinExistence type="predicted"/>
<evidence type="ECO:0000256" key="3">
    <source>
        <dbReference type="ARBA" id="ARBA00022729"/>
    </source>
</evidence>
<dbReference type="InterPro" id="IPR000585">
    <property type="entry name" value="Hemopexin-like_dom"/>
</dbReference>
<dbReference type="GO" id="GO:0030247">
    <property type="term" value="F:polysaccharide binding"/>
    <property type="evidence" value="ECO:0007669"/>
    <property type="project" value="InterPro"/>
</dbReference>
<feature type="compositionally biased region" description="Basic and acidic residues" evidence="8">
    <location>
        <begin position="429"/>
        <end position="439"/>
    </location>
</feature>
<dbReference type="Gene3D" id="2.110.10.10">
    <property type="entry name" value="Hemopexin-like domain"/>
    <property type="match status" value="1"/>
</dbReference>
<evidence type="ECO:0000313" key="11">
    <source>
        <dbReference type="Ensembl" id="ENSPKIP00000023766.1"/>
    </source>
</evidence>
<dbReference type="CTD" id="553377"/>
<feature type="compositionally biased region" description="Polar residues" evidence="8">
    <location>
        <begin position="332"/>
        <end position="348"/>
    </location>
</feature>
<dbReference type="InterPro" id="IPR036375">
    <property type="entry name" value="Hemopexin-like_dom_sf"/>
</dbReference>
<dbReference type="InterPro" id="IPR036024">
    <property type="entry name" value="Somatomedin_B-like_dom_sf"/>
</dbReference>
<evidence type="ECO:0000256" key="5">
    <source>
        <dbReference type="ARBA" id="ARBA00023157"/>
    </source>
</evidence>
<dbReference type="Gene3D" id="4.10.410.20">
    <property type="match status" value="2"/>
</dbReference>
<dbReference type="SUPFAM" id="SSF50923">
    <property type="entry name" value="Hemopexin-like domain"/>
    <property type="match status" value="1"/>
</dbReference>
<dbReference type="KEGG" id="pki:111840106"/>
<dbReference type="GO" id="GO:0005615">
    <property type="term" value="C:extracellular space"/>
    <property type="evidence" value="ECO:0007669"/>
    <property type="project" value="TreeGrafter"/>
</dbReference>
<dbReference type="PANTHER" id="PTHR22917:SF1">
    <property type="entry name" value="PROTEOGLYCAN 4"/>
    <property type="match status" value="1"/>
</dbReference>
<feature type="repeat" description="Hemopexin" evidence="7">
    <location>
        <begin position="536"/>
        <end position="583"/>
    </location>
</feature>
<dbReference type="GO" id="GO:0005044">
    <property type="term" value="F:scavenger receptor activity"/>
    <property type="evidence" value="ECO:0007669"/>
    <property type="project" value="InterPro"/>
</dbReference>
<feature type="signal peptide" evidence="9">
    <location>
        <begin position="1"/>
        <end position="22"/>
    </location>
</feature>
<dbReference type="InterPro" id="IPR018487">
    <property type="entry name" value="Hemopexin-like_repeat"/>
</dbReference>
<dbReference type="GeneTree" id="ENSGT00530000063751"/>
<keyword evidence="12" id="KW-1185">Reference proteome</keyword>
<organism evidence="11 12">
    <name type="scientific">Paramormyrops kingsleyae</name>
    <dbReference type="NCBI Taxonomy" id="1676925"/>
    <lineage>
        <taxon>Eukaryota</taxon>
        <taxon>Metazoa</taxon>
        <taxon>Chordata</taxon>
        <taxon>Craniata</taxon>
        <taxon>Vertebrata</taxon>
        <taxon>Euteleostomi</taxon>
        <taxon>Actinopterygii</taxon>
        <taxon>Neopterygii</taxon>
        <taxon>Teleostei</taxon>
        <taxon>Osteoglossocephala</taxon>
        <taxon>Osteoglossomorpha</taxon>
        <taxon>Osteoglossiformes</taxon>
        <taxon>Mormyridae</taxon>
        <taxon>Paramormyrops</taxon>
    </lineage>
</organism>
<dbReference type="AlphaFoldDB" id="A0A3B3S131"/>
<feature type="domain" description="SMB" evidence="10">
    <location>
        <begin position="62"/>
        <end position="106"/>
    </location>
</feature>
<evidence type="ECO:0000256" key="2">
    <source>
        <dbReference type="ARBA" id="ARBA00022525"/>
    </source>
</evidence>
<dbReference type="Proteomes" id="UP000261540">
    <property type="component" value="Unplaced"/>
</dbReference>
<dbReference type="Pfam" id="PF01033">
    <property type="entry name" value="Somatomedin_B"/>
    <property type="match status" value="2"/>
</dbReference>
<keyword evidence="6" id="KW-0325">Glycoprotein</keyword>
<evidence type="ECO:0000259" key="10">
    <source>
        <dbReference type="PROSITE" id="PS50958"/>
    </source>
</evidence>
<dbReference type="PROSITE" id="PS51642">
    <property type="entry name" value="HEMOPEXIN_2"/>
    <property type="match status" value="1"/>
</dbReference>
<evidence type="ECO:0000256" key="6">
    <source>
        <dbReference type="ARBA" id="ARBA00023180"/>
    </source>
</evidence>
<dbReference type="PANTHER" id="PTHR22917">
    <property type="entry name" value="HEMOPEXIN DOMAIN-CONTAINING PROTEIN"/>
    <property type="match status" value="1"/>
</dbReference>
<evidence type="ECO:0000256" key="7">
    <source>
        <dbReference type="PROSITE-ProRule" id="PRU01011"/>
    </source>
</evidence>
<protein>
    <submittedName>
        <fullName evidence="11">Proteoglycan 4b</fullName>
    </submittedName>
</protein>
<reference evidence="11" key="2">
    <citation type="submission" date="2025-09" db="UniProtKB">
        <authorList>
            <consortium name="Ensembl"/>
        </authorList>
    </citation>
    <scope>IDENTIFICATION</scope>
</reference>
<evidence type="ECO:0000256" key="9">
    <source>
        <dbReference type="SAM" id="SignalP"/>
    </source>
</evidence>
<accession>A0A3B3S131</accession>
<dbReference type="SUPFAM" id="SSF90188">
    <property type="entry name" value="Somatomedin B domain"/>
    <property type="match status" value="2"/>
</dbReference>
<dbReference type="InterPro" id="IPR018486">
    <property type="entry name" value="Hemopexin_CS"/>
</dbReference>
<feature type="domain" description="SMB" evidence="10">
    <location>
        <begin position="22"/>
        <end position="61"/>
    </location>
</feature>
<evidence type="ECO:0000256" key="4">
    <source>
        <dbReference type="ARBA" id="ARBA00022737"/>
    </source>
</evidence>
<dbReference type="InterPro" id="IPR001212">
    <property type="entry name" value="Somatomedin_B_dom"/>
</dbReference>
<feature type="compositionally biased region" description="Polar residues" evidence="8">
    <location>
        <begin position="127"/>
        <end position="148"/>
    </location>
</feature>
<dbReference type="PROSITE" id="PS00524">
    <property type="entry name" value="SMB_1"/>
    <property type="match status" value="2"/>
</dbReference>
<feature type="compositionally biased region" description="Polar residues" evidence="8">
    <location>
        <begin position="363"/>
        <end position="373"/>
    </location>
</feature>
<dbReference type="OrthoDB" id="413699at2759"/>
<reference evidence="11" key="1">
    <citation type="submission" date="2025-08" db="UniProtKB">
        <authorList>
            <consortium name="Ensembl"/>
        </authorList>
    </citation>
    <scope>IDENTIFICATION</scope>
</reference>
<feature type="region of interest" description="Disordered" evidence="8">
    <location>
        <begin position="699"/>
        <end position="721"/>
    </location>
</feature>
<evidence type="ECO:0000256" key="1">
    <source>
        <dbReference type="ARBA" id="ARBA00004613"/>
    </source>
</evidence>
<feature type="compositionally biased region" description="Polar residues" evidence="8">
    <location>
        <begin position="305"/>
        <end position="325"/>
    </location>
</feature>
<dbReference type="Pfam" id="PF00045">
    <property type="entry name" value="Hemopexin"/>
    <property type="match status" value="1"/>
</dbReference>
<feature type="compositionally biased region" description="Polar residues" evidence="8">
    <location>
        <begin position="252"/>
        <end position="282"/>
    </location>
</feature>
<dbReference type="InterPro" id="IPR051298">
    <property type="entry name" value="Heme_transport/Cell_adhesion"/>
</dbReference>
<feature type="compositionally biased region" description="Polar residues" evidence="8">
    <location>
        <begin position="705"/>
        <end position="721"/>
    </location>
</feature>
<dbReference type="InterPro" id="IPR020436">
    <property type="entry name" value="SMB_chordata"/>
</dbReference>
<dbReference type="PRINTS" id="PR00022">
    <property type="entry name" value="SOMATOMEDINB"/>
</dbReference>
<comment type="subcellular location">
    <subcellularLocation>
        <location evidence="1">Secreted</location>
    </subcellularLocation>
</comment>
<feature type="chain" id="PRO_5017403379" evidence="9">
    <location>
        <begin position="23"/>
        <end position="721"/>
    </location>
</feature>
<dbReference type="SMART" id="SM00201">
    <property type="entry name" value="SO"/>
    <property type="match status" value="2"/>
</dbReference>
<dbReference type="SMART" id="SM00120">
    <property type="entry name" value="HX"/>
    <property type="match status" value="2"/>
</dbReference>
<dbReference type="PROSITE" id="PS50958">
    <property type="entry name" value="SMB_2"/>
    <property type="match status" value="2"/>
</dbReference>
<dbReference type="CDD" id="cd00094">
    <property type="entry name" value="HX"/>
    <property type="match status" value="1"/>
</dbReference>